<keyword evidence="1" id="KW-0378">Hydrolase</keyword>
<keyword evidence="3" id="KW-0732">Signal</keyword>
<dbReference type="InterPro" id="IPR002508">
    <property type="entry name" value="MurNAc-LAA_cat"/>
</dbReference>
<evidence type="ECO:0000256" key="1">
    <source>
        <dbReference type="ARBA" id="ARBA00022801"/>
    </source>
</evidence>
<dbReference type="RefSeq" id="WP_078766898.1">
    <property type="nucleotide sequence ID" value="NZ_FUXZ01000014.1"/>
</dbReference>
<evidence type="ECO:0000313" key="6">
    <source>
        <dbReference type="Proteomes" id="UP000190814"/>
    </source>
</evidence>
<gene>
    <name evidence="5" type="ORF">SAMN02745111_02067</name>
</gene>
<reference evidence="5 6" key="1">
    <citation type="submission" date="2017-02" db="EMBL/GenBank/DDBJ databases">
        <authorList>
            <person name="Peterson S.W."/>
        </authorList>
    </citation>
    <scope>NUCLEOTIDE SEQUENCE [LARGE SCALE GENOMIC DNA]</scope>
    <source>
        <strain evidence="5 6">ATCC 35992</strain>
    </source>
</reference>
<evidence type="ECO:0000313" key="5">
    <source>
        <dbReference type="EMBL" id="SKA70657.1"/>
    </source>
</evidence>
<evidence type="ECO:0000256" key="3">
    <source>
        <dbReference type="SAM" id="SignalP"/>
    </source>
</evidence>
<dbReference type="Pfam" id="PF01520">
    <property type="entry name" value="Amidase_3"/>
    <property type="match status" value="1"/>
</dbReference>
<dbReference type="GO" id="GO:0009253">
    <property type="term" value="P:peptidoglycan catabolic process"/>
    <property type="evidence" value="ECO:0007669"/>
    <property type="project" value="InterPro"/>
</dbReference>
<dbReference type="CDD" id="cd02696">
    <property type="entry name" value="MurNAc-LAA"/>
    <property type="match status" value="1"/>
</dbReference>
<keyword evidence="6" id="KW-1185">Reference proteome</keyword>
<dbReference type="EMBL" id="FUXZ01000014">
    <property type="protein sequence ID" value="SKA70657.1"/>
    <property type="molecule type" value="Genomic_DNA"/>
</dbReference>
<dbReference type="InterPro" id="IPR050695">
    <property type="entry name" value="N-acetylmuramoyl_amidase_3"/>
</dbReference>
<accession>A0A1T4W0C8</accession>
<proteinExistence type="predicted"/>
<feature type="compositionally biased region" description="Basic and acidic residues" evidence="2">
    <location>
        <begin position="27"/>
        <end position="40"/>
    </location>
</feature>
<dbReference type="GO" id="GO:0008745">
    <property type="term" value="F:N-acetylmuramoyl-L-alanine amidase activity"/>
    <property type="evidence" value="ECO:0007669"/>
    <property type="project" value="InterPro"/>
</dbReference>
<feature type="region of interest" description="Disordered" evidence="2">
    <location>
        <begin position="27"/>
        <end position="47"/>
    </location>
</feature>
<protein>
    <submittedName>
        <fullName evidence="5">N-acetylmuramoyl-L-alanine amidase</fullName>
    </submittedName>
</protein>
<dbReference type="Gene3D" id="3.40.630.40">
    <property type="entry name" value="Zn-dependent exopeptidases"/>
    <property type="match status" value="1"/>
</dbReference>
<dbReference type="AlphaFoldDB" id="A0A1T4W0C8"/>
<dbReference type="OrthoDB" id="9772024at2"/>
<feature type="domain" description="MurNAc-LAA" evidence="4">
    <location>
        <begin position="243"/>
        <end position="401"/>
    </location>
</feature>
<dbReference type="GO" id="GO:0030288">
    <property type="term" value="C:outer membrane-bounded periplasmic space"/>
    <property type="evidence" value="ECO:0007669"/>
    <property type="project" value="TreeGrafter"/>
</dbReference>
<feature type="signal peptide" evidence="3">
    <location>
        <begin position="1"/>
        <end position="23"/>
    </location>
</feature>
<evidence type="ECO:0000256" key="2">
    <source>
        <dbReference type="SAM" id="MobiDB-lite"/>
    </source>
</evidence>
<dbReference type="PANTHER" id="PTHR30404:SF0">
    <property type="entry name" value="N-ACETYLMURAMOYL-L-ALANINE AMIDASE AMIC"/>
    <property type="match status" value="1"/>
</dbReference>
<dbReference type="PANTHER" id="PTHR30404">
    <property type="entry name" value="N-ACETYLMURAMOYL-L-ALANINE AMIDASE"/>
    <property type="match status" value="1"/>
</dbReference>
<feature type="chain" id="PRO_5039136930" evidence="3">
    <location>
        <begin position="24"/>
        <end position="489"/>
    </location>
</feature>
<name>A0A1T4W0C8_9FIRM</name>
<dbReference type="Proteomes" id="UP000190814">
    <property type="component" value="Unassembled WGS sequence"/>
</dbReference>
<evidence type="ECO:0000259" key="4">
    <source>
        <dbReference type="Pfam" id="PF01520"/>
    </source>
</evidence>
<dbReference type="SUPFAM" id="SSF53187">
    <property type="entry name" value="Zn-dependent exopeptidases"/>
    <property type="match status" value="1"/>
</dbReference>
<sequence>MKIIKERIVLVVISILILTNCCACNSKSKDKKDKNEETKTTAEFQSMETKRGDEIESIQEYVEGNELKFINENADYYNDSLEVNKFYVYGTHFNFEGSIGIKKLGSNSVESASLCLIDISKSDKDISSKVAGAIKINFENKGKKVNFNASSVINKGLFLENVKQGTYALYVVVKDSKGKNLFLPLENKTKEKDIKYYTVTNLKDQSNREINIYTPNEVEEQKNSKFMFLNCYKKELPEDVYDIVIDPGHGGSDVGAIHGSYYEKDLSLEIAKMVYENLKNQGYKVLITRDGSESNDDYSVYTSYEDNGRVTLACASRAKYALSIHLNSSEADMSKGGVQIYCSSKADTSMARYLADSVVKDANTYTSNLGGSFMREDGVYSHSFGATELAEIRSIAAQYGFAPYDVKRGDDYLYMLRELGGISTNAYTDGRHPQYGKNKWVKANYGIECCLCELAYMSVEEDFNHFMKNKDKYAKGLCNGLIKAIENNK</sequence>
<dbReference type="STRING" id="39495.SAMN02745111_02067"/>
<organism evidence="5 6">
    <name type="scientific">Eubacterium uniforme</name>
    <dbReference type="NCBI Taxonomy" id="39495"/>
    <lineage>
        <taxon>Bacteria</taxon>
        <taxon>Bacillati</taxon>
        <taxon>Bacillota</taxon>
        <taxon>Clostridia</taxon>
        <taxon>Eubacteriales</taxon>
        <taxon>Eubacteriaceae</taxon>
        <taxon>Eubacterium</taxon>
    </lineage>
</organism>